<dbReference type="EMBL" id="JBHSKD010000027">
    <property type="protein sequence ID" value="MFC5179179.1"/>
    <property type="molecule type" value="Genomic_DNA"/>
</dbReference>
<accession>A0ABW0BPF6</accession>
<reference evidence="3" key="1">
    <citation type="journal article" date="2019" name="Int. J. Syst. Evol. Microbiol.">
        <title>The Global Catalogue of Microorganisms (GCM) 10K type strain sequencing project: providing services to taxonomists for standard genome sequencing and annotation.</title>
        <authorList>
            <consortium name="The Broad Institute Genomics Platform"/>
            <consortium name="The Broad Institute Genome Sequencing Center for Infectious Disease"/>
            <person name="Wu L."/>
            <person name="Ma J."/>
        </authorList>
    </citation>
    <scope>NUCLEOTIDE SEQUENCE [LARGE SCALE GENOMIC DNA]</scope>
    <source>
        <strain evidence="3">DFY41</strain>
    </source>
</reference>
<comment type="caution">
    <text evidence="2">The sequence shown here is derived from an EMBL/GenBank/DDBJ whole genome shotgun (WGS) entry which is preliminary data.</text>
</comment>
<keyword evidence="3" id="KW-1185">Reference proteome</keyword>
<feature type="region of interest" description="Disordered" evidence="1">
    <location>
        <begin position="66"/>
        <end position="89"/>
    </location>
</feature>
<protein>
    <submittedName>
        <fullName evidence="2">DUF6767 domain-containing protein</fullName>
    </submittedName>
</protein>
<proteinExistence type="predicted"/>
<gene>
    <name evidence="2" type="ORF">ACFPGP_21030</name>
</gene>
<dbReference type="Pfam" id="PF20555">
    <property type="entry name" value="DUF6767"/>
    <property type="match status" value="1"/>
</dbReference>
<organism evidence="2 3">
    <name type="scientific">Nocardioides taihuensis</name>
    <dbReference type="NCBI Taxonomy" id="1835606"/>
    <lineage>
        <taxon>Bacteria</taxon>
        <taxon>Bacillati</taxon>
        <taxon>Actinomycetota</taxon>
        <taxon>Actinomycetes</taxon>
        <taxon>Propionibacteriales</taxon>
        <taxon>Nocardioidaceae</taxon>
        <taxon>Nocardioides</taxon>
    </lineage>
</organism>
<feature type="compositionally biased region" description="Low complexity" evidence="1">
    <location>
        <begin position="80"/>
        <end position="89"/>
    </location>
</feature>
<evidence type="ECO:0000256" key="1">
    <source>
        <dbReference type="SAM" id="MobiDB-lite"/>
    </source>
</evidence>
<feature type="compositionally biased region" description="Basic and acidic residues" evidence="1">
    <location>
        <begin position="66"/>
        <end position="79"/>
    </location>
</feature>
<feature type="region of interest" description="Disordered" evidence="1">
    <location>
        <begin position="1"/>
        <end position="22"/>
    </location>
</feature>
<name>A0ABW0BPF6_9ACTN</name>
<dbReference type="Proteomes" id="UP001596087">
    <property type="component" value="Unassembled WGS sequence"/>
</dbReference>
<evidence type="ECO:0000313" key="2">
    <source>
        <dbReference type="EMBL" id="MFC5179179.1"/>
    </source>
</evidence>
<dbReference type="InterPro" id="IPR046658">
    <property type="entry name" value="DUF6767"/>
</dbReference>
<feature type="compositionally biased region" description="Gly residues" evidence="1">
    <location>
        <begin position="1"/>
        <end position="17"/>
    </location>
</feature>
<evidence type="ECO:0000313" key="3">
    <source>
        <dbReference type="Proteomes" id="UP001596087"/>
    </source>
</evidence>
<dbReference type="RefSeq" id="WP_378593098.1">
    <property type="nucleotide sequence ID" value="NZ_JBHSKD010000027.1"/>
</dbReference>
<sequence>MGGAAGGPRGRARGAGGRAAPRCPVRPGDACTLCFPGATGPEDCGLVWQVMQDADLRARLAELRAEHQAEQRAEQRAALDARLAGRSRP</sequence>